<dbReference type="GO" id="GO:0007165">
    <property type="term" value="P:signal transduction"/>
    <property type="evidence" value="ECO:0007669"/>
    <property type="project" value="TreeGrafter"/>
</dbReference>
<feature type="non-terminal residue" evidence="5">
    <location>
        <position position="56"/>
    </location>
</feature>
<dbReference type="InterPro" id="IPR000242">
    <property type="entry name" value="PTP_cat"/>
</dbReference>
<dbReference type="Proteomes" id="UP000676336">
    <property type="component" value="Unassembled WGS sequence"/>
</dbReference>
<evidence type="ECO:0000313" key="5">
    <source>
        <dbReference type="EMBL" id="CAF4940555.1"/>
    </source>
</evidence>
<dbReference type="EC" id="3.1.3.48" evidence="1"/>
<dbReference type="GO" id="GO:0004725">
    <property type="term" value="F:protein tyrosine phosphatase activity"/>
    <property type="evidence" value="ECO:0007669"/>
    <property type="project" value="UniProtKB-EC"/>
</dbReference>
<gene>
    <name evidence="5" type="ORF">SMN809_LOCUS53625</name>
</gene>
<dbReference type="InterPro" id="IPR029021">
    <property type="entry name" value="Prot-tyrosine_phosphatase-like"/>
</dbReference>
<accession>A0A8S3CR66</accession>
<dbReference type="SUPFAM" id="SSF52799">
    <property type="entry name" value="(Phosphotyrosine protein) phosphatases II"/>
    <property type="match status" value="1"/>
</dbReference>
<evidence type="ECO:0000256" key="2">
    <source>
        <dbReference type="ARBA" id="ARBA00022801"/>
    </source>
</evidence>
<dbReference type="Pfam" id="PF00102">
    <property type="entry name" value="Y_phosphatase"/>
    <property type="match status" value="1"/>
</dbReference>
<proteinExistence type="predicted"/>
<dbReference type="AlphaFoldDB" id="A0A8S3CR66"/>
<dbReference type="Gene3D" id="3.90.190.10">
    <property type="entry name" value="Protein tyrosine phosphatase superfamily"/>
    <property type="match status" value="1"/>
</dbReference>
<evidence type="ECO:0000313" key="6">
    <source>
        <dbReference type="Proteomes" id="UP000676336"/>
    </source>
</evidence>
<evidence type="ECO:0000256" key="1">
    <source>
        <dbReference type="ARBA" id="ARBA00013064"/>
    </source>
</evidence>
<dbReference type="PROSITE" id="PS50055">
    <property type="entry name" value="TYR_PHOSPHATASE_PTP"/>
    <property type="match status" value="1"/>
</dbReference>
<dbReference type="GO" id="GO:0005829">
    <property type="term" value="C:cytosol"/>
    <property type="evidence" value="ECO:0007669"/>
    <property type="project" value="TreeGrafter"/>
</dbReference>
<protein>
    <recommendedName>
        <fullName evidence="1">protein-tyrosine-phosphatase</fullName>
        <ecNumber evidence="1">3.1.3.48</ecNumber>
    </recommendedName>
</protein>
<keyword evidence="2" id="KW-0378">Hydrolase</keyword>
<sequence>MLKSRFRHINFGIKFKDEHSRVKLSELPGDPLSTYINANYVNGYLTEYRAFIATQG</sequence>
<organism evidence="5 6">
    <name type="scientific">Rotaria magnacalcarata</name>
    <dbReference type="NCBI Taxonomy" id="392030"/>
    <lineage>
        <taxon>Eukaryota</taxon>
        <taxon>Metazoa</taxon>
        <taxon>Spiralia</taxon>
        <taxon>Gnathifera</taxon>
        <taxon>Rotifera</taxon>
        <taxon>Eurotatoria</taxon>
        <taxon>Bdelloidea</taxon>
        <taxon>Philodinida</taxon>
        <taxon>Philodinidae</taxon>
        <taxon>Rotaria</taxon>
    </lineage>
</organism>
<reference evidence="5" key="1">
    <citation type="submission" date="2021-02" db="EMBL/GenBank/DDBJ databases">
        <authorList>
            <person name="Nowell W R."/>
        </authorList>
    </citation>
    <scope>NUCLEOTIDE SEQUENCE</scope>
</reference>
<comment type="caution">
    <text evidence="5">The sequence shown here is derived from an EMBL/GenBank/DDBJ whole genome shotgun (WGS) entry which is preliminary data.</text>
</comment>
<dbReference type="GO" id="GO:0030054">
    <property type="term" value="C:cell junction"/>
    <property type="evidence" value="ECO:0007669"/>
    <property type="project" value="TreeGrafter"/>
</dbReference>
<keyword evidence="3" id="KW-0904">Protein phosphatase</keyword>
<dbReference type="InterPro" id="IPR008356">
    <property type="entry name" value="Tyr_Pase_KIM-con"/>
</dbReference>
<name>A0A8S3CR66_9BILA</name>
<evidence type="ECO:0000259" key="4">
    <source>
        <dbReference type="PROSITE" id="PS50055"/>
    </source>
</evidence>
<dbReference type="PANTHER" id="PTHR46198">
    <property type="entry name" value="PROTEIN-TYROSINE-PHOSPHATASE"/>
    <property type="match status" value="1"/>
</dbReference>
<dbReference type="GO" id="GO:0019901">
    <property type="term" value="F:protein kinase binding"/>
    <property type="evidence" value="ECO:0007669"/>
    <property type="project" value="TreeGrafter"/>
</dbReference>
<dbReference type="GO" id="GO:0005886">
    <property type="term" value="C:plasma membrane"/>
    <property type="evidence" value="ECO:0007669"/>
    <property type="project" value="TreeGrafter"/>
</dbReference>
<feature type="domain" description="Tyrosine-protein phosphatase" evidence="4">
    <location>
        <begin position="1"/>
        <end position="56"/>
    </location>
</feature>
<dbReference type="EMBL" id="CAJOBI010185006">
    <property type="protein sequence ID" value="CAF4940555.1"/>
    <property type="molecule type" value="Genomic_DNA"/>
</dbReference>
<dbReference type="PANTHER" id="PTHR46198:SF4">
    <property type="entry name" value="PROTEIN-TYROSINE-PHOSPHATASE"/>
    <property type="match status" value="1"/>
</dbReference>
<evidence type="ECO:0000256" key="3">
    <source>
        <dbReference type="ARBA" id="ARBA00022912"/>
    </source>
</evidence>